<proteinExistence type="predicted"/>
<name>A0A375IPT5_9BURK</name>
<evidence type="ECO:0000313" key="2">
    <source>
        <dbReference type="EMBL" id="SPK76713.1"/>
    </source>
</evidence>
<gene>
    <name evidence="2" type="ORF">CT19425_MP80342</name>
</gene>
<accession>A0A375IPT5</accession>
<protein>
    <submittedName>
        <fullName evidence="2">Uncharacterized protein</fullName>
    </submittedName>
</protein>
<organism evidence="2 3">
    <name type="scientific">Cupriavidus taiwanensis</name>
    <dbReference type="NCBI Taxonomy" id="164546"/>
    <lineage>
        <taxon>Bacteria</taxon>
        <taxon>Pseudomonadati</taxon>
        <taxon>Pseudomonadota</taxon>
        <taxon>Betaproteobacteria</taxon>
        <taxon>Burkholderiales</taxon>
        <taxon>Burkholderiaceae</taxon>
        <taxon>Cupriavidus</taxon>
    </lineage>
</organism>
<evidence type="ECO:0000313" key="3">
    <source>
        <dbReference type="Proteomes" id="UP000255505"/>
    </source>
</evidence>
<feature type="region of interest" description="Disordered" evidence="1">
    <location>
        <begin position="1"/>
        <end position="25"/>
    </location>
</feature>
<dbReference type="Proteomes" id="UP000255505">
    <property type="component" value="Plasmid II"/>
</dbReference>
<dbReference type="EMBL" id="LT991977">
    <property type="protein sequence ID" value="SPK76713.1"/>
    <property type="molecule type" value="Genomic_DNA"/>
</dbReference>
<evidence type="ECO:0000256" key="1">
    <source>
        <dbReference type="SAM" id="MobiDB-lite"/>
    </source>
</evidence>
<geneLocation type="plasmid" evidence="2">
    <name>II</name>
</geneLocation>
<dbReference type="AlphaFoldDB" id="A0A375IPT5"/>
<sequence>MPHARPHPAPLPQAGAGSNPLASAQFPHVYNAHPIAAAITARDRRTPSWNPRPPA</sequence>
<reference evidence="2 3" key="1">
    <citation type="submission" date="2018-01" db="EMBL/GenBank/DDBJ databases">
        <authorList>
            <person name="Gaut B.S."/>
            <person name="Morton B.R."/>
            <person name="Clegg M.T."/>
            <person name="Duvall M.R."/>
        </authorList>
    </citation>
    <scope>NUCLEOTIDE SEQUENCE [LARGE SCALE GENOMIC DNA]</scope>
    <source>
        <strain evidence="2">Cupriavidus taiwanensis LMG 19425</strain>
        <plasmid evidence="3">Plasmid ii</plasmid>
    </source>
</reference>
<keyword evidence="2" id="KW-0614">Plasmid</keyword>